<evidence type="ECO:0000256" key="4">
    <source>
        <dbReference type="ARBA" id="ARBA00040194"/>
    </source>
</evidence>
<accession>A0ABQ4NTT0</accession>
<dbReference type="Proteomes" id="UP000761574">
    <property type="component" value="Unassembled WGS sequence"/>
</dbReference>
<dbReference type="Gene3D" id="1.10.30.50">
    <property type="match status" value="1"/>
</dbReference>
<evidence type="ECO:0000256" key="3">
    <source>
        <dbReference type="ARBA" id="ARBA00038412"/>
    </source>
</evidence>
<proteinExistence type="inferred from homology"/>
<evidence type="ECO:0000256" key="2">
    <source>
        <dbReference type="ARBA" id="ARBA00022801"/>
    </source>
</evidence>
<dbReference type="InterPro" id="IPR002711">
    <property type="entry name" value="HNH"/>
</dbReference>
<dbReference type="PANTHER" id="PTHR41286:SF1">
    <property type="entry name" value="HNH NUCLEASE YAJD-RELATED"/>
    <property type="match status" value="1"/>
</dbReference>
<evidence type="ECO:0000259" key="5">
    <source>
        <dbReference type="SMART" id="SM00507"/>
    </source>
</evidence>
<sequence>MERYFSVTFRIANSIRTKHYKTEQSAMRGIGKWLVKHQDECDINASFFSDTQGHLSFDAPFEASPLSDSVDFYKSKAWLKLRLEALERYGRRCVSCGASVQTGVVLHVDHIKPRSRYPELALDINNLQILCEACNLGKMASMEQDWR</sequence>
<dbReference type="PANTHER" id="PTHR41286">
    <property type="entry name" value="HNH NUCLEASE YAJD-RELATED"/>
    <property type="match status" value="1"/>
</dbReference>
<keyword evidence="2" id="KW-0378">Hydrolase</keyword>
<evidence type="ECO:0000313" key="6">
    <source>
        <dbReference type="EMBL" id="GIU02454.1"/>
    </source>
</evidence>
<dbReference type="SMART" id="SM00507">
    <property type="entry name" value="HNHc"/>
    <property type="match status" value="1"/>
</dbReference>
<dbReference type="InterPro" id="IPR003615">
    <property type="entry name" value="HNH_nuc"/>
</dbReference>
<dbReference type="CDD" id="cd00085">
    <property type="entry name" value="HNHc"/>
    <property type="match status" value="1"/>
</dbReference>
<dbReference type="EMBL" id="BPFB01000065">
    <property type="protein sequence ID" value="GIU02454.1"/>
    <property type="molecule type" value="Genomic_DNA"/>
</dbReference>
<keyword evidence="1" id="KW-0540">Nuclease</keyword>
<reference evidence="6 7" key="1">
    <citation type="submission" date="2021-05" db="EMBL/GenBank/DDBJ databases">
        <title>Molecular characterization for Shewanella algae harboring chromosomal blaOXA-55-like strains isolated from clinical and environment sample.</title>
        <authorList>
            <person name="Ohama Y."/>
            <person name="Aoki K."/>
            <person name="Harada S."/>
            <person name="Moriya K."/>
            <person name="Ishii Y."/>
            <person name="Tateda K."/>
        </authorList>
    </citation>
    <scope>NUCLEOTIDE SEQUENCE [LARGE SCALE GENOMIC DNA]</scope>
    <source>
        <strain evidence="6 7">LMG 23746</strain>
    </source>
</reference>
<feature type="domain" description="HNH nuclease" evidence="5">
    <location>
        <begin position="80"/>
        <end position="136"/>
    </location>
</feature>
<comment type="caution">
    <text evidence="6">The sequence shown here is derived from an EMBL/GenBank/DDBJ whole genome shotgun (WGS) entry which is preliminary data.</text>
</comment>
<protein>
    <recommendedName>
        <fullName evidence="4">Putative HNH nuclease YajD</fullName>
    </recommendedName>
</protein>
<evidence type="ECO:0000313" key="7">
    <source>
        <dbReference type="Proteomes" id="UP000761574"/>
    </source>
</evidence>
<keyword evidence="7" id="KW-1185">Reference proteome</keyword>
<name>A0ABQ4NTT0_9GAMM</name>
<organism evidence="6 7">
    <name type="scientific">Shewanella algidipiscicola</name>
    <dbReference type="NCBI Taxonomy" id="614070"/>
    <lineage>
        <taxon>Bacteria</taxon>
        <taxon>Pseudomonadati</taxon>
        <taxon>Pseudomonadota</taxon>
        <taxon>Gammaproteobacteria</taxon>
        <taxon>Alteromonadales</taxon>
        <taxon>Shewanellaceae</taxon>
        <taxon>Shewanella</taxon>
    </lineage>
</organism>
<gene>
    <name evidence="6" type="ORF">TUM4630_34110</name>
</gene>
<dbReference type="Pfam" id="PF01844">
    <property type="entry name" value="HNH"/>
    <property type="match status" value="1"/>
</dbReference>
<evidence type="ECO:0000256" key="1">
    <source>
        <dbReference type="ARBA" id="ARBA00022722"/>
    </source>
</evidence>
<dbReference type="RefSeq" id="WP_204165120.1">
    <property type="nucleotide sequence ID" value="NZ_BPFB01000065.1"/>
</dbReference>
<comment type="similarity">
    <text evidence="3">Belongs to the HNH nuclease family.</text>
</comment>